<accession>U2ZY00</accession>
<name>U2ZY00_VIBPR</name>
<reference evidence="9 10" key="1">
    <citation type="submission" date="2013-09" db="EMBL/GenBank/DDBJ databases">
        <title>Whole genome shotgun sequence of Vibrio proteolyticus NBRC 13287.</title>
        <authorList>
            <person name="Isaki S."/>
            <person name="Hosoyama A."/>
            <person name="Numata M."/>
            <person name="Hashimoto M."/>
            <person name="Hosoyama Y."/>
            <person name="Tsuchikane K."/>
            <person name="Noguchi M."/>
            <person name="Hirakata S."/>
            <person name="Ichikawa N."/>
            <person name="Ohji S."/>
            <person name="Yamazoe A."/>
            <person name="Fujita N."/>
        </authorList>
    </citation>
    <scope>NUCLEOTIDE SEQUENCE [LARGE SCALE GENOMIC DNA]</scope>
    <source>
        <strain evidence="9 10">NBRC 13287</strain>
    </source>
</reference>
<dbReference type="GO" id="GO:0003887">
    <property type="term" value="F:DNA-directed DNA polymerase activity"/>
    <property type="evidence" value="ECO:0007669"/>
    <property type="project" value="UniProtKB-KW"/>
</dbReference>
<dbReference type="Gene3D" id="1.20.272.10">
    <property type="match status" value="1"/>
</dbReference>
<dbReference type="GO" id="GO:0003677">
    <property type="term" value="F:DNA binding"/>
    <property type="evidence" value="ECO:0007669"/>
    <property type="project" value="InterPro"/>
</dbReference>
<dbReference type="Proteomes" id="UP000016570">
    <property type="component" value="Unassembled WGS sequence"/>
</dbReference>
<proteinExistence type="predicted"/>
<dbReference type="Pfam" id="PF13177">
    <property type="entry name" value="DNA_pol3_delta2"/>
    <property type="match status" value="1"/>
</dbReference>
<sequence>MSEMRYPWLEPMWQTWKANLTSGRLSNAGLLVAPPGLGAEALTEHFSKALMCSNFEAEPCGFCHSCQLMASESHPDYHRIQPEQPGKNIIVDQIRQCNRFAQESSQLSGYRLIVVEPADAMNEAAANALLKTLESPARQCVFLLVAAKANRLLPTIVSRCQQWHLTAPSAEQVSEWLKHNLNQPVPEYVAYINDNAPLATQAFVEQGWVEAYQEVERHFCQALGTPGFDVFALAKLLAEAPLIRLRWVWFLLVDAQKRHFGLTESHATPGSEVLAQQVGYNVLYQHTQSLSQLLEQLDTHSGLNAELLIMNWLIKLNEDACS</sequence>
<dbReference type="eggNOG" id="COG0470">
    <property type="taxonomic scope" value="Bacteria"/>
</dbReference>
<dbReference type="InterPro" id="IPR004622">
    <property type="entry name" value="DNA_pol_HolB"/>
</dbReference>
<dbReference type="GO" id="GO:0008408">
    <property type="term" value="F:3'-5' exonuclease activity"/>
    <property type="evidence" value="ECO:0007669"/>
    <property type="project" value="InterPro"/>
</dbReference>
<keyword evidence="10" id="KW-1185">Reference proteome</keyword>
<keyword evidence="5" id="KW-0235">DNA replication</keyword>
<evidence type="ECO:0000256" key="5">
    <source>
        <dbReference type="ARBA" id="ARBA00022705"/>
    </source>
</evidence>
<feature type="domain" description="DNA polymerase III delta subunit C-terminal" evidence="8">
    <location>
        <begin position="210"/>
        <end position="316"/>
    </location>
</feature>
<dbReference type="SUPFAM" id="SSF48019">
    <property type="entry name" value="post-AAA+ oligomerization domain-like"/>
    <property type="match status" value="1"/>
</dbReference>
<evidence type="ECO:0000256" key="4">
    <source>
        <dbReference type="ARBA" id="ARBA00022695"/>
    </source>
</evidence>
<evidence type="ECO:0000256" key="2">
    <source>
        <dbReference type="ARBA" id="ARBA00014363"/>
    </source>
</evidence>
<keyword evidence="3" id="KW-0808">Transferase</keyword>
<keyword evidence="4" id="KW-0548">Nucleotidyltransferase</keyword>
<dbReference type="Pfam" id="PF09115">
    <property type="entry name" value="DNApol3-delta_C"/>
    <property type="match status" value="1"/>
</dbReference>
<dbReference type="GO" id="GO:0006261">
    <property type="term" value="P:DNA-templated DNA replication"/>
    <property type="evidence" value="ECO:0007669"/>
    <property type="project" value="TreeGrafter"/>
</dbReference>
<dbReference type="InterPro" id="IPR008921">
    <property type="entry name" value="DNA_pol3_clamp-load_cplx_C"/>
</dbReference>
<gene>
    <name evidence="9" type="primary">holB</name>
    <name evidence="9" type="ORF">VPR01S_03_02050</name>
</gene>
<evidence type="ECO:0000256" key="6">
    <source>
        <dbReference type="ARBA" id="ARBA00022932"/>
    </source>
</evidence>
<evidence type="ECO:0000313" key="10">
    <source>
        <dbReference type="Proteomes" id="UP000016570"/>
    </source>
</evidence>
<evidence type="ECO:0000259" key="8">
    <source>
        <dbReference type="Pfam" id="PF09115"/>
    </source>
</evidence>
<evidence type="ECO:0000256" key="1">
    <source>
        <dbReference type="ARBA" id="ARBA00012417"/>
    </source>
</evidence>
<dbReference type="InterPro" id="IPR027417">
    <property type="entry name" value="P-loop_NTPase"/>
</dbReference>
<evidence type="ECO:0000313" key="9">
    <source>
        <dbReference type="EMBL" id="GAD66295.1"/>
    </source>
</evidence>
<dbReference type="PANTHER" id="PTHR11669:SF8">
    <property type="entry name" value="DNA POLYMERASE III SUBUNIT DELTA"/>
    <property type="match status" value="1"/>
</dbReference>
<dbReference type="EC" id="2.7.7.7" evidence="1"/>
<dbReference type="InterPro" id="IPR050238">
    <property type="entry name" value="DNA_Rep/Repair_Clamp_Loader"/>
</dbReference>
<comment type="caution">
    <text evidence="9">The sequence shown here is derived from an EMBL/GenBank/DDBJ whole genome shotgun (WGS) entry which is preliminary data.</text>
</comment>
<dbReference type="AlphaFoldDB" id="U2ZY00"/>
<dbReference type="STRING" id="1219065.VPR01S_03_02050"/>
<organism evidence="9 10">
    <name type="scientific">Vibrio proteolyticus NBRC 13287</name>
    <dbReference type="NCBI Taxonomy" id="1219065"/>
    <lineage>
        <taxon>Bacteria</taxon>
        <taxon>Pseudomonadati</taxon>
        <taxon>Pseudomonadota</taxon>
        <taxon>Gammaproteobacteria</taxon>
        <taxon>Vibrionales</taxon>
        <taxon>Vibrionaceae</taxon>
        <taxon>Vibrio</taxon>
    </lineage>
</organism>
<protein>
    <recommendedName>
        <fullName evidence="2">DNA polymerase III subunit delta'</fullName>
        <ecNumber evidence="1">2.7.7.7</ecNumber>
    </recommendedName>
</protein>
<keyword evidence="6" id="KW-0239">DNA-directed DNA polymerase</keyword>
<dbReference type="PANTHER" id="PTHR11669">
    <property type="entry name" value="REPLICATION FACTOR C / DNA POLYMERASE III GAMMA-TAU SUBUNIT"/>
    <property type="match status" value="1"/>
</dbReference>
<dbReference type="EMBL" id="BATJ01000003">
    <property type="protein sequence ID" value="GAD66295.1"/>
    <property type="molecule type" value="Genomic_DNA"/>
</dbReference>
<dbReference type="NCBIfam" id="TIGR00678">
    <property type="entry name" value="holB"/>
    <property type="match status" value="1"/>
</dbReference>
<dbReference type="Gene3D" id="3.40.50.300">
    <property type="entry name" value="P-loop containing nucleotide triphosphate hydrolases"/>
    <property type="match status" value="1"/>
</dbReference>
<evidence type="ECO:0000256" key="3">
    <source>
        <dbReference type="ARBA" id="ARBA00022679"/>
    </source>
</evidence>
<evidence type="ECO:0000256" key="7">
    <source>
        <dbReference type="ARBA" id="ARBA00049244"/>
    </source>
</evidence>
<dbReference type="InterPro" id="IPR015199">
    <property type="entry name" value="DNA_pol_III_delta_C"/>
</dbReference>
<comment type="catalytic activity">
    <reaction evidence="7">
        <text>DNA(n) + a 2'-deoxyribonucleoside 5'-triphosphate = DNA(n+1) + diphosphate</text>
        <dbReference type="Rhea" id="RHEA:22508"/>
        <dbReference type="Rhea" id="RHEA-COMP:17339"/>
        <dbReference type="Rhea" id="RHEA-COMP:17340"/>
        <dbReference type="ChEBI" id="CHEBI:33019"/>
        <dbReference type="ChEBI" id="CHEBI:61560"/>
        <dbReference type="ChEBI" id="CHEBI:173112"/>
        <dbReference type="EC" id="2.7.7.7"/>
    </reaction>
</comment>
<dbReference type="RefSeq" id="WP_021704285.1">
    <property type="nucleotide sequence ID" value="NZ_BATJ01000003.1"/>
</dbReference>
<dbReference type="SUPFAM" id="SSF52540">
    <property type="entry name" value="P-loop containing nucleoside triphosphate hydrolases"/>
    <property type="match status" value="1"/>
</dbReference>
<dbReference type="GO" id="GO:0009360">
    <property type="term" value="C:DNA polymerase III complex"/>
    <property type="evidence" value="ECO:0007669"/>
    <property type="project" value="InterPro"/>
</dbReference>